<dbReference type="EMBL" id="JASJEX010000003">
    <property type="protein sequence ID" value="MDJ1129902.1"/>
    <property type="molecule type" value="Genomic_DNA"/>
</dbReference>
<dbReference type="RefSeq" id="WP_283713022.1">
    <property type="nucleotide sequence ID" value="NZ_JASJEW010000002.1"/>
</dbReference>
<organism evidence="1 2">
    <name type="scientific">Kribbibacterium absianum</name>
    <dbReference type="NCBI Taxonomy" id="3044210"/>
    <lineage>
        <taxon>Bacteria</taxon>
        <taxon>Bacillati</taxon>
        <taxon>Actinomycetota</taxon>
        <taxon>Coriobacteriia</taxon>
        <taxon>Coriobacteriales</taxon>
        <taxon>Kribbibacteriaceae</taxon>
        <taxon>Kribbibacterium</taxon>
    </lineage>
</organism>
<reference evidence="1" key="1">
    <citation type="submission" date="2023-05" db="EMBL/GenBank/DDBJ databases">
        <title>[olsenella] sp. nov., isolated from a pig farm feces dump.</title>
        <authorList>
            <person name="Chang Y.-H."/>
        </authorList>
    </citation>
    <scope>NUCLEOTIDE SEQUENCE</scope>
    <source>
        <strain evidence="1">YH-ols2217</strain>
    </source>
</reference>
<keyword evidence="2" id="KW-1185">Reference proteome</keyword>
<proteinExistence type="predicted"/>
<sequence length="224" mass="24144">MADQAPFYGTLSIDNQALENQALAGSWQAALKTFDQSVQEWGITAVTSVDSDGAQTVYSITGKTDEGWDEAVDTILAGALSKDQAKMLYAALESLATPVAFDITEYLEQEDTEDALSHETGQIVVKGGVAQVQGAQYEDIPVTSAKLVELGFAEESEMDDEELAVMVASSMPEGPKADDIIDAIADLRNDPKHGGVFTAEETSDPQTFIEELEGTYWDEMDDES</sequence>
<comment type="caution">
    <text evidence="1">The sequence shown here is derived from an EMBL/GenBank/DDBJ whole genome shotgun (WGS) entry which is preliminary data.</text>
</comment>
<dbReference type="Proteomes" id="UP001431693">
    <property type="component" value="Unassembled WGS sequence"/>
</dbReference>
<protein>
    <submittedName>
        <fullName evidence="1">Uncharacterized protein</fullName>
    </submittedName>
</protein>
<accession>A0ABT6ZLH4</accession>
<gene>
    <name evidence="1" type="ORF">QJ043_07410</name>
</gene>
<evidence type="ECO:0000313" key="1">
    <source>
        <dbReference type="EMBL" id="MDJ1129902.1"/>
    </source>
</evidence>
<evidence type="ECO:0000313" key="2">
    <source>
        <dbReference type="Proteomes" id="UP001431693"/>
    </source>
</evidence>
<name>A0ABT6ZLH4_9ACTN</name>